<gene>
    <name evidence="2" type="ORF">CANTADRAFT_19338</name>
</gene>
<feature type="compositionally biased region" description="Basic and acidic residues" evidence="1">
    <location>
        <begin position="411"/>
        <end position="432"/>
    </location>
</feature>
<evidence type="ECO:0000313" key="2">
    <source>
        <dbReference type="EMBL" id="ODV81726.1"/>
    </source>
</evidence>
<feature type="compositionally biased region" description="Low complexity" evidence="1">
    <location>
        <begin position="287"/>
        <end position="303"/>
    </location>
</feature>
<feature type="region of interest" description="Disordered" evidence="1">
    <location>
        <begin position="64"/>
        <end position="100"/>
    </location>
</feature>
<sequence>MTPPGNGTSTMLEGSIFLRLYWRLRDSSFLTWGRGSADSQTDTSNQIHQISKHPESNVILGATTASKRDSASPAPKLPLSTAKLRSNSGSPITHRTVPQNSTLVVRYPSQKGSSFTPRRPNNASPEKSAFALKIEEIVKREQLAASLKSSKEADKQAPTKHRSTPLALHNGPRVKPGPRVSEKFLGDVLNQPVPAPNVSNISRPRQEVISSRNESEPLYKRPPPQDSMISVPDPKRFKPTEMAVSTVGKNKIAMSNMALRIYPSQSPETSEDDEPGTHSRPVGLDESTNSSPGSDGSGNPSNTVSTEIDHPTGVTGSTELASTPKPKARKYVVPNIDTFYPSVTSGVQSNHMAKLHNEETVVSETVTIMKDFVSEPVEYDEEPISKVSKKRASKKYRWVSEAKQFSSMSSSKKETPVKSKVLEISPSKEVEMRGTPGRKVQSLERQEVSFDKSLGESTKQPTPSKGSIKPKDVPTIPGRLTRSKTQQAIIQESNPVFNLSEDPVEDTVKPPKFIEAVEIASRMDIRSIMNDNIAVRNTTILETEDNVTQTTQPMERESVQNGGDGESTEVRTTKNLSRKRKSNKKRKNGENRKSGRLKRSRRTIDQKPSVVDPAAESEVPQVLENKGKDKFGIDPKDYDISDTLTVPSVHSSPVSTPSKARKR</sequence>
<feature type="region of interest" description="Disordered" evidence="1">
    <location>
        <begin position="403"/>
        <end position="478"/>
    </location>
</feature>
<proteinExistence type="predicted"/>
<feature type="compositionally biased region" description="Polar residues" evidence="1">
    <location>
        <begin position="455"/>
        <end position="465"/>
    </location>
</feature>
<dbReference type="GeneID" id="30980577"/>
<name>A0A1E4SQE2_9ASCO</name>
<keyword evidence="3" id="KW-1185">Reference proteome</keyword>
<evidence type="ECO:0000256" key="1">
    <source>
        <dbReference type="SAM" id="MobiDB-lite"/>
    </source>
</evidence>
<feature type="region of interest" description="Disordered" evidence="1">
    <location>
        <begin position="146"/>
        <end position="237"/>
    </location>
</feature>
<feature type="compositionally biased region" description="Basic and acidic residues" evidence="1">
    <location>
        <begin position="625"/>
        <end position="639"/>
    </location>
</feature>
<dbReference type="EMBL" id="KV453909">
    <property type="protein sequence ID" value="ODV81726.1"/>
    <property type="molecule type" value="Genomic_DNA"/>
</dbReference>
<dbReference type="RefSeq" id="XP_020066848.1">
    <property type="nucleotide sequence ID" value="XM_020206440.1"/>
</dbReference>
<dbReference type="Proteomes" id="UP000094285">
    <property type="component" value="Unassembled WGS sequence"/>
</dbReference>
<organism evidence="2 3">
    <name type="scientific">Suhomyces tanzawaensis NRRL Y-17324</name>
    <dbReference type="NCBI Taxonomy" id="984487"/>
    <lineage>
        <taxon>Eukaryota</taxon>
        <taxon>Fungi</taxon>
        <taxon>Dikarya</taxon>
        <taxon>Ascomycota</taxon>
        <taxon>Saccharomycotina</taxon>
        <taxon>Pichiomycetes</taxon>
        <taxon>Debaryomycetaceae</taxon>
        <taxon>Suhomyces</taxon>
    </lineage>
</organism>
<feature type="region of interest" description="Disordered" evidence="1">
    <location>
        <begin position="544"/>
        <end position="663"/>
    </location>
</feature>
<feature type="compositionally biased region" description="Polar residues" evidence="1">
    <location>
        <begin position="83"/>
        <end position="100"/>
    </location>
</feature>
<feature type="region of interest" description="Disordered" evidence="1">
    <location>
        <begin position="265"/>
        <end position="326"/>
    </location>
</feature>
<feature type="compositionally biased region" description="Low complexity" evidence="1">
    <location>
        <begin position="643"/>
        <end position="663"/>
    </location>
</feature>
<feature type="compositionally biased region" description="Basic residues" evidence="1">
    <location>
        <begin position="576"/>
        <end position="587"/>
    </location>
</feature>
<feature type="compositionally biased region" description="Polar residues" evidence="1">
    <location>
        <begin position="544"/>
        <end position="553"/>
    </location>
</feature>
<reference evidence="3" key="1">
    <citation type="submission" date="2016-05" db="EMBL/GenBank/DDBJ databases">
        <title>Comparative genomics of biotechnologically important yeasts.</title>
        <authorList>
            <consortium name="DOE Joint Genome Institute"/>
            <person name="Riley R."/>
            <person name="Haridas S."/>
            <person name="Wolfe K.H."/>
            <person name="Lopes M.R."/>
            <person name="Hittinger C.T."/>
            <person name="Goker M."/>
            <person name="Salamov A."/>
            <person name="Wisecaver J."/>
            <person name="Long T.M."/>
            <person name="Aerts A.L."/>
            <person name="Barry K."/>
            <person name="Choi C."/>
            <person name="Clum A."/>
            <person name="Coughlan A.Y."/>
            <person name="Deshpande S."/>
            <person name="Douglass A.P."/>
            <person name="Hanson S.J."/>
            <person name="Klenk H.-P."/>
            <person name="Labutti K."/>
            <person name="Lapidus A."/>
            <person name="Lindquist E."/>
            <person name="Lipzen A."/>
            <person name="Meier-Kolthoff J.P."/>
            <person name="Ohm R.A."/>
            <person name="Otillar R.P."/>
            <person name="Pangilinan J."/>
            <person name="Peng Y."/>
            <person name="Rokas A."/>
            <person name="Rosa C.A."/>
            <person name="Scheuner C."/>
            <person name="Sibirny A.A."/>
            <person name="Slot J.C."/>
            <person name="Stielow J.B."/>
            <person name="Sun H."/>
            <person name="Kurtzman C.P."/>
            <person name="Blackwell M."/>
            <person name="Grigoriev I.V."/>
            <person name="Jeffries T.W."/>
        </authorList>
    </citation>
    <scope>NUCLEOTIDE SEQUENCE [LARGE SCALE GENOMIC DNA]</scope>
    <source>
        <strain evidence="3">NRRL Y-17324</strain>
    </source>
</reference>
<dbReference type="AlphaFoldDB" id="A0A1E4SQE2"/>
<accession>A0A1E4SQE2</accession>
<protein>
    <submittedName>
        <fullName evidence="2">Uncharacterized protein</fullName>
    </submittedName>
</protein>
<feature type="compositionally biased region" description="Basic and acidic residues" evidence="1">
    <location>
        <begin position="441"/>
        <end position="454"/>
    </location>
</feature>
<feature type="compositionally biased region" description="Polar residues" evidence="1">
    <location>
        <begin position="197"/>
        <end position="212"/>
    </location>
</feature>
<evidence type="ECO:0000313" key="3">
    <source>
        <dbReference type="Proteomes" id="UP000094285"/>
    </source>
</evidence>